<name>A0A4P6X2Y3_HYDPS</name>
<feature type="domain" description="Transglycosylase SLT" evidence="2">
    <location>
        <begin position="74"/>
        <end position="193"/>
    </location>
</feature>
<evidence type="ECO:0000313" key="4">
    <source>
        <dbReference type="Proteomes" id="UP000293912"/>
    </source>
</evidence>
<evidence type="ECO:0000256" key="1">
    <source>
        <dbReference type="SAM" id="MobiDB-lite"/>
    </source>
</evidence>
<evidence type="ECO:0000313" key="3">
    <source>
        <dbReference type="EMBL" id="QBM28926.1"/>
    </source>
</evidence>
<dbReference type="AlphaFoldDB" id="A0A4P6X2Y3"/>
<keyword evidence="4" id="KW-1185">Reference proteome</keyword>
<dbReference type="Proteomes" id="UP000293912">
    <property type="component" value="Chromosome"/>
</dbReference>
<feature type="region of interest" description="Disordered" evidence="1">
    <location>
        <begin position="340"/>
        <end position="411"/>
    </location>
</feature>
<feature type="compositionally biased region" description="Low complexity" evidence="1">
    <location>
        <begin position="372"/>
        <end position="383"/>
    </location>
</feature>
<accession>A0A4P6X2Y3</accession>
<protein>
    <submittedName>
        <fullName evidence="3">Type IV secretion system protein virB1</fullName>
    </submittedName>
</protein>
<dbReference type="InterPro" id="IPR023346">
    <property type="entry name" value="Lysozyme-like_dom_sf"/>
</dbReference>
<dbReference type="RefSeq" id="WP_341785635.1">
    <property type="nucleotide sequence ID" value="NZ_CP037867.1"/>
</dbReference>
<sequence length="411" mass="45384">MAGHRCTSEHSLKSQQSVYPPLWGRNQLVRKLQCRPAKNIFRRKWQQVRPKRDTAWLGSPARTAVMLDCPDLAVPREVMQHVVHVESSRNPFAIGVVGGYLARQPRNLEEALATVRQLKEGGYNFSVGISQVNRYNLAKYGLKTYEQAFEVCPNLQAGSRILRECYDRAQDWGKAFSCYYSGDFTTGFQHGYVQKVFASMSKGVQAKDSSLPVAIRVIPREGVQRRRVSDEQLPLRTIGKVLRLDGLQLRTASAYPESYPVRRHISSSKLPVAGKTQLLAEYGGQQANANESSSGLSVLGIGVVAATQTTLPESSRTQIPVQMVGVDGDPYQTRMLPLQTGFPDKVRPGPDFNQPSRSTRSAAHVAERRGGLLLSTESSALSENPADRSSPFVGNVRGPKGISPTDHSFVF</sequence>
<dbReference type="SUPFAM" id="SSF53955">
    <property type="entry name" value="Lysozyme-like"/>
    <property type="match status" value="1"/>
</dbReference>
<dbReference type="Gene3D" id="1.10.530.10">
    <property type="match status" value="1"/>
</dbReference>
<organism evidence="3 4">
    <name type="scientific">Hydrogenophaga pseudoflava</name>
    <name type="common">Pseudomonas carboxydoflava</name>
    <dbReference type="NCBI Taxonomy" id="47421"/>
    <lineage>
        <taxon>Bacteria</taxon>
        <taxon>Pseudomonadati</taxon>
        <taxon>Pseudomonadota</taxon>
        <taxon>Betaproteobacteria</taxon>
        <taxon>Burkholderiales</taxon>
        <taxon>Comamonadaceae</taxon>
        <taxon>Hydrogenophaga</taxon>
    </lineage>
</organism>
<proteinExistence type="predicted"/>
<dbReference type="EMBL" id="CP037867">
    <property type="protein sequence ID" value="QBM28926.1"/>
    <property type="molecule type" value="Genomic_DNA"/>
</dbReference>
<dbReference type="KEGG" id="hpse:HPF_14590"/>
<evidence type="ECO:0000259" key="2">
    <source>
        <dbReference type="Pfam" id="PF01464"/>
    </source>
</evidence>
<dbReference type="CDD" id="cd16892">
    <property type="entry name" value="LT_VirB1-like"/>
    <property type="match status" value="1"/>
</dbReference>
<dbReference type="InterPro" id="IPR008258">
    <property type="entry name" value="Transglycosylase_SLT_dom_1"/>
</dbReference>
<gene>
    <name evidence="3" type="primary">virB11</name>
    <name evidence="3" type="ORF">HPF_14590</name>
</gene>
<dbReference type="Pfam" id="PF01464">
    <property type="entry name" value="SLT"/>
    <property type="match status" value="1"/>
</dbReference>
<reference evidence="3 4" key="1">
    <citation type="submission" date="2019-03" db="EMBL/GenBank/DDBJ databases">
        <authorList>
            <person name="Sebastian G."/>
            <person name="Baumann P."/>
            <person name="Ruckert C."/>
            <person name="Kalinowski J."/>
            <person name="Nebel B."/>
            <person name="Takors R."/>
            <person name="Blombach B."/>
        </authorList>
    </citation>
    <scope>NUCLEOTIDE SEQUENCE [LARGE SCALE GENOMIC DNA]</scope>
    <source>
        <strain evidence="3 4">DSM 1084</strain>
    </source>
</reference>